<dbReference type="RefSeq" id="WP_139166147.1">
    <property type="nucleotide sequence ID" value="NZ_FNEG01000006.1"/>
</dbReference>
<dbReference type="EMBL" id="FNEG01000006">
    <property type="protein sequence ID" value="SDJ50301.1"/>
    <property type="molecule type" value="Genomic_DNA"/>
</dbReference>
<protein>
    <submittedName>
        <fullName evidence="1">Uncharacterized protein</fullName>
    </submittedName>
</protein>
<evidence type="ECO:0000313" key="2">
    <source>
        <dbReference type="Proteomes" id="UP000199426"/>
    </source>
</evidence>
<name>A0ABY0Q4A9_CHRJE</name>
<gene>
    <name evidence="1" type="ORF">SAMN05421542_3599</name>
</gene>
<accession>A0ABY0Q4A9</accession>
<evidence type="ECO:0000313" key="1">
    <source>
        <dbReference type="EMBL" id="SDJ50301.1"/>
    </source>
</evidence>
<keyword evidence="2" id="KW-1185">Reference proteome</keyword>
<proteinExistence type="predicted"/>
<sequence>MKPIIISFFILLPMICLGQERTEYTYKLNLDHINMGEIILEIGNTDKTPIKVPEQIDNNALVVTVFQKSDTETGVYDDTDFPRNHFDCFTEPCFPYRILLKKNRIKQYKFSILNSTYSLEKNKWYRFKVSLKTRVCKNCDYISSDWIYFKR</sequence>
<dbReference type="Proteomes" id="UP000199426">
    <property type="component" value="Unassembled WGS sequence"/>
</dbReference>
<comment type="caution">
    <text evidence="1">The sequence shown here is derived from an EMBL/GenBank/DDBJ whole genome shotgun (WGS) entry which is preliminary data.</text>
</comment>
<reference evidence="1 2" key="1">
    <citation type="submission" date="2016-10" db="EMBL/GenBank/DDBJ databases">
        <authorList>
            <person name="Varghese N."/>
            <person name="Submissions S."/>
        </authorList>
    </citation>
    <scope>NUCLEOTIDE SEQUENCE [LARGE SCALE GENOMIC DNA]</scope>
    <source>
        <strain evidence="1 2">DSM 19299</strain>
    </source>
</reference>
<organism evidence="1 2">
    <name type="scientific">Chryseobacterium jejuense</name>
    <dbReference type="NCBI Taxonomy" id="445960"/>
    <lineage>
        <taxon>Bacteria</taxon>
        <taxon>Pseudomonadati</taxon>
        <taxon>Bacteroidota</taxon>
        <taxon>Flavobacteriia</taxon>
        <taxon>Flavobacteriales</taxon>
        <taxon>Weeksellaceae</taxon>
        <taxon>Chryseobacterium group</taxon>
        <taxon>Chryseobacterium</taxon>
    </lineage>
</organism>